<dbReference type="InterPro" id="IPR035917">
    <property type="entry name" value="YjbQ-like_sf"/>
</dbReference>
<dbReference type="SUPFAM" id="SSF111038">
    <property type="entry name" value="YjbQ-like"/>
    <property type="match status" value="1"/>
</dbReference>
<dbReference type="AlphaFoldDB" id="A0A3B0QU53"/>
<accession>A0A3B0QU53</accession>
<organism evidence="2">
    <name type="scientific">hydrothermal vent metagenome</name>
    <dbReference type="NCBI Taxonomy" id="652676"/>
    <lineage>
        <taxon>unclassified sequences</taxon>
        <taxon>metagenomes</taxon>
        <taxon>ecological metagenomes</taxon>
    </lineage>
</organism>
<protein>
    <submittedName>
        <fullName evidence="2">UPF0047 protein Bsu YugU</fullName>
    </submittedName>
</protein>
<dbReference type="PANTHER" id="PTHR30615:SF8">
    <property type="entry name" value="UPF0047 PROTEIN C4A8.02C"/>
    <property type="match status" value="1"/>
</dbReference>
<dbReference type="Pfam" id="PF01894">
    <property type="entry name" value="YjbQ"/>
    <property type="match status" value="1"/>
</dbReference>
<dbReference type="PIRSF" id="PIRSF004681">
    <property type="entry name" value="UCP004681"/>
    <property type="match status" value="1"/>
</dbReference>
<evidence type="ECO:0000313" key="2">
    <source>
        <dbReference type="EMBL" id="VAV83772.1"/>
    </source>
</evidence>
<dbReference type="PANTHER" id="PTHR30615">
    <property type="entry name" value="UNCHARACTERIZED PROTEIN YJBQ-RELATED"/>
    <property type="match status" value="1"/>
</dbReference>
<dbReference type="PROSITE" id="PS01314">
    <property type="entry name" value="UPF0047"/>
    <property type="match status" value="1"/>
</dbReference>
<gene>
    <name evidence="2" type="ORF">MNBD_DELTA01-544</name>
</gene>
<sequence>MSLAELSISTPQHCDFLDITEEVMQVVRESGVSEGICIVYSPHTTAAITINENADPSVVIDMVMASSKIIKRDDPEFEHAEGNSDGHLKTSFFGASETIIIEEGRLMLGTWQGIYLSEFDGPRQRRVLVKIIAG</sequence>
<proteinExistence type="inferred from homology"/>
<dbReference type="NCBIfam" id="TIGR00149">
    <property type="entry name" value="TIGR00149_YjbQ"/>
    <property type="match status" value="1"/>
</dbReference>
<evidence type="ECO:0000256" key="1">
    <source>
        <dbReference type="ARBA" id="ARBA00005534"/>
    </source>
</evidence>
<comment type="similarity">
    <text evidence="1">Belongs to the UPF0047 family.</text>
</comment>
<dbReference type="InterPro" id="IPR001602">
    <property type="entry name" value="UPF0047_YjbQ-like"/>
</dbReference>
<name>A0A3B0QU53_9ZZZZ</name>
<reference evidence="2" key="1">
    <citation type="submission" date="2018-06" db="EMBL/GenBank/DDBJ databases">
        <authorList>
            <person name="Zhirakovskaya E."/>
        </authorList>
    </citation>
    <scope>NUCLEOTIDE SEQUENCE</scope>
</reference>
<dbReference type="EMBL" id="UOEA01000050">
    <property type="protein sequence ID" value="VAV83772.1"/>
    <property type="molecule type" value="Genomic_DNA"/>
</dbReference>
<dbReference type="Gene3D" id="2.60.120.460">
    <property type="entry name" value="YjbQ-like"/>
    <property type="match status" value="1"/>
</dbReference>